<dbReference type="GO" id="GO:0006031">
    <property type="term" value="P:chitin biosynthetic process"/>
    <property type="evidence" value="ECO:0007669"/>
    <property type="project" value="TreeGrafter"/>
</dbReference>
<feature type="transmembrane region" description="Helical" evidence="11">
    <location>
        <begin position="973"/>
        <end position="995"/>
    </location>
</feature>
<feature type="transmembrane region" description="Helical" evidence="11">
    <location>
        <begin position="1007"/>
        <end position="1026"/>
    </location>
</feature>
<dbReference type="AlphaFoldDB" id="F2U0A0"/>
<gene>
    <name evidence="12" type="ORF">PTSG_01414</name>
</gene>
<evidence type="ECO:0000256" key="1">
    <source>
        <dbReference type="ARBA" id="ARBA00004651"/>
    </source>
</evidence>
<evidence type="ECO:0000256" key="7">
    <source>
        <dbReference type="ARBA" id="ARBA00022989"/>
    </source>
</evidence>
<keyword evidence="5" id="KW-0808">Transferase</keyword>
<feature type="transmembrane region" description="Helical" evidence="11">
    <location>
        <begin position="943"/>
        <end position="961"/>
    </location>
</feature>
<dbReference type="KEGG" id="sre:PTSG_01414"/>
<feature type="transmembrane region" description="Helical" evidence="11">
    <location>
        <begin position="1090"/>
        <end position="1113"/>
    </location>
</feature>
<feature type="region of interest" description="Disordered" evidence="10">
    <location>
        <begin position="1"/>
        <end position="162"/>
    </location>
</feature>
<evidence type="ECO:0000256" key="4">
    <source>
        <dbReference type="ARBA" id="ARBA00022676"/>
    </source>
</evidence>
<dbReference type="GO" id="GO:0071555">
    <property type="term" value="P:cell wall organization"/>
    <property type="evidence" value="ECO:0007669"/>
    <property type="project" value="UniProtKB-KW"/>
</dbReference>
<feature type="region of interest" description="Disordered" evidence="10">
    <location>
        <begin position="182"/>
        <end position="269"/>
    </location>
</feature>
<feature type="transmembrane region" description="Helical" evidence="11">
    <location>
        <begin position="910"/>
        <end position="931"/>
    </location>
</feature>
<dbReference type="GeneID" id="16077986"/>
<evidence type="ECO:0000256" key="10">
    <source>
        <dbReference type="SAM" id="MobiDB-lite"/>
    </source>
</evidence>
<evidence type="ECO:0000256" key="5">
    <source>
        <dbReference type="ARBA" id="ARBA00022679"/>
    </source>
</evidence>
<feature type="compositionally biased region" description="Low complexity" evidence="10">
    <location>
        <begin position="471"/>
        <end position="484"/>
    </location>
</feature>
<feature type="compositionally biased region" description="Basic and acidic residues" evidence="10">
    <location>
        <begin position="183"/>
        <end position="193"/>
    </location>
</feature>
<proteinExistence type="predicted"/>
<evidence type="ECO:0000256" key="9">
    <source>
        <dbReference type="ARBA" id="ARBA00023316"/>
    </source>
</evidence>
<dbReference type="GO" id="GO:0004100">
    <property type="term" value="F:chitin synthase activity"/>
    <property type="evidence" value="ECO:0007669"/>
    <property type="project" value="UniProtKB-EC"/>
</dbReference>
<keyword evidence="4" id="KW-0328">Glycosyltransferase</keyword>
<feature type="compositionally biased region" description="Polar residues" evidence="10">
    <location>
        <begin position="455"/>
        <end position="469"/>
    </location>
</feature>
<keyword evidence="3" id="KW-1003">Cell membrane</keyword>
<feature type="compositionally biased region" description="Low complexity" evidence="10">
    <location>
        <begin position="253"/>
        <end position="269"/>
    </location>
</feature>
<feature type="compositionally biased region" description="Basic and acidic residues" evidence="10">
    <location>
        <begin position="138"/>
        <end position="147"/>
    </location>
</feature>
<feature type="compositionally biased region" description="Polar residues" evidence="10">
    <location>
        <begin position="11"/>
        <end position="35"/>
    </location>
</feature>
<keyword evidence="13" id="KW-1185">Reference proteome</keyword>
<dbReference type="OrthoDB" id="194953at2759"/>
<dbReference type="PANTHER" id="PTHR22914">
    <property type="entry name" value="CHITIN SYNTHASE"/>
    <property type="match status" value="1"/>
</dbReference>
<comment type="subcellular location">
    <subcellularLocation>
        <location evidence="1">Cell membrane</location>
        <topology evidence="1">Multi-pass membrane protein</topology>
    </subcellularLocation>
</comment>
<evidence type="ECO:0000256" key="3">
    <source>
        <dbReference type="ARBA" id="ARBA00022475"/>
    </source>
</evidence>
<feature type="compositionally biased region" description="Low complexity" evidence="10">
    <location>
        <begin position="227"/>
        <end position="237"/>
    </location>
</feature>
<dbReference type="eggNOG" id="KOG2571">
    <property type="taxonomic scope" value="Eukaryota"/>
</dbReference>
<accession>F2U0A0</accession>
<feature type="compositionally biased region" description="Acidic residues" evidence="10">
    <location>
        <begin position="194"/>
        <end position="212"/>
    </location>
</feature>
<keyword evidence="9" id="KW-0961">Cell wall biogenesis/degradation</keyword>
<dbReference type="Proteomes" id="UP000007799">
    <property type="component" value="Unassembled WGS sequence"/>
</dbReference>
<evidence type="ECO:0000313" key="12">
    <source>
        <dbReference type="EMBL" id="EGD80828.1"/>
    </source>
</evidence>
<keyword evidence="7 11" id="KW-1133">Transmembrane helix</keyword>
<keyword evidence="8 11" id="KW-0472">Membrane</keyword>
<feature type="compositionally biased region" description="Low complexity" evidence="10">
    <location>
        <begin position="399"/>
        <end position="414"/>
    </location>
</feature>
<dbReference type="InterPro" id="IPR004835">
    <property type="entry name" value="Chitin_synth"/>
</dbReference>
<feature type="region of interest" description="Disordered" evidence="10">
    <location>
        <begin position="399"/>
        <end position="420"/>
    </location>
</feature>
<dbReference type="Pfam" id="PF01644">
    <property type="entry name" value="Chitin_synth_1"/>
    <property type="match status" value="1"/>
</dbReference>
<feature type="compositionally biased region" description="Pro residues" evidence="10">
    <location>
        <begin position="111"/>
        <end position="123"/>
    </location>
</feature>
<sequence>MSNPGGRGRKSSSADSRATSMDKQSSLHSITSAQLDTALFGQEDARSSASHQHQHQQHQPQRAGRPMSFASQPQQPLRHRDSAASSSAYQQRRTSLDWTRLNAEAAHAPRSMPPTDVPEPPENPDVFSQRTNYVTEEDFLRQREQDRAVASSGKKNPADTGYISSLVTGVRVDNIKTSLIRKSQRDKPKKDGAIQEEDEDEDEYDDDGEDDYVDGHTNPRASRLHSHATAASASAAAGRRHTAASHSADHASVRSGGHKSSSSSQASSYAILSERGDDSHAQGYASVATGDHALDTSGSNNAAVLTLDHQQHTGGDSDVDAARFDGNGAAHSALEMAMQDVSAQLLDSQQQDQHQHQQQQPQAAVFYDNVTQSALERSGASAGDDGANDNNSRRAINQTYASTSPANSSATPGSRAAGKRHPMLINAAVNNTNRRPFANNNNNTSAIMAAEDDNNTLQGGFSRNNSYQRASYRPPSSQPSYRGPGEMTLKRRHFGGKDRGFVTKVHKAVTDGQVVIPDPHTLRSPVTTVYARHEDFYADGNKSYYVPDSRKKRRMCCVVPCYNEPSDALRRTLTSLHGQLDNLRKLDFDFHVVVIMDGWQLTSESMRTYLQTIFDMPENVENEGPTWWDDLNTLEGNPSVETFIIQNVNIETWTVEPVFIEPEELPGARMHITLIVKRDNRRKHNTLEWFFRSFAVEYGAEYSFTTDCGTLFQNDTIYHLARHLDLFPRCGGVTGRQRVMSAKQQGVDHESWYSAWMRSVQGFEYEATYASYVGAFSMAGMLPVIPGPCGLFNMKHLNGQGVEFFFDKVKQDPDTAGLLLGNGLLAEDRFLSYAAVVSTGKPTITEFVPESVFFFEAETELRTFVFQRRRWNNGTFACFVWLMLNLDIIRKSPHGIVFKLLMQFLIVWQVIWLGVSLIAPALFLVLLRLGVRHTFPANEEGGSSFWADMICLVYMVLYVTFISQHVRSKFEAWLFHVFTLIHGIAVLFIISTFIHAAATRRDHVVDLTLYLFAVYQGAPILLSLIVSPRSCGFLVKYFVPYMIFLPTHTMTFWTYALTRTFDLTWGNRPTTHKVPKNERNLIVEKLKSSAVSLIGFVACINLLIAVVLLQIAVSGRTLWIIWTLVSLMIFSGVQMALSFCFALEYHLIRRVRRWIRIGRLNLARHRRKNKRKLPDSGQSQAQLLEWDNTGVPK</sequence>
<dbReference type="InParanoid" id="F2U0A0"/>
<dbReference type="RefSeq" id="XP_004997389.1">
    <property type="nucleotide sequence ID" value="XM_004997332.1"/>
</dbReference>
<evidence type="ECO:0000256" key="8">
    <source>
        <dbReference type="ARBA" id="ARBA00023136"/>
    </source>
</evidence>
<evidence type="ECO:0000256" key="11">
    <source>
        <dbReference type="SAM" id="Phobius"/>
    </source>
</evidence>
<organism evidence="13">
    <name type="scientific">Salpingoeca rosetta (strain ATCC 50818 / BSB-021)</name>
    <dbReference type="NCBI Taxonomy" id="946362"/>
    <lineage>
        <taxon>Eukaryota</taxon>
        <taxon>Choanoflagellata</taxon>
        <taxon>Craspedida</taxon>
        <taxon>Salpingoecidae</taxon>
        <taxon>Salpingoeca</taxon>
    </lineage>
</organism>
<dbReference type="GO" id="GO:0005886">
    <property type="term" value="C:plasma membrane"/>
    <property type="evidence" value="ECO:0007669"/>
    <property type="project" value="UniProtKB-SubCell"/>
</dbReference>
<feature type="region of interest" description="Disordered" evidence="10">
    <location>
        <begin position="454"/>
        <end position="484"/>
    </location>
</feature>
<evidence type="ECO:0000256" key="6">
    <source>
        <dbReference type="ARBA" id="ARBA00022692"/>
    </source>
</evidence>
<evidence type="ECO:0000256" key="2">
    <source>
        <dbReference type="ARBA" id="ARBA00012543"/>
    </source>
</evidence>
<evidence type="ECO:0000313" key="13">
    <source>
        <dbReference type="Proteomes" id="UP000007799"/>
    </source>
</evidence>
<name>F2U0A0_SALR5</name>
<protein>
    <recommendedName>
        <fullName evidence="2">chitin synthase</fullName>
        <ecNumber evidence="2">2.4.1.16</ecNumber>
    </recommendedName>
</protein>
<feature type="transmembrane region" description="Helical" evidence="11">
    <location>
        <begin position="1119"/>
        <end position="1143"/>
    </location>
</feature>
<dbReference type="STRING" id="946362.F2U0A0"/>
<dbReference type="PANTHER" id="PTHR22914:SF9">
    <property type="entry name" value="CHITIN SYNTHASE 1"/>
    <property type="match status" value="1"/>
</dbReference>
<dbReference type="SUPFAM" id="SSF53448">
    <property type="entry name" value="Nucleotide-diphospho-sugar transferases"/>
    <property type="match status" value="1"/>
</dbReference>
<keyword evidence="6 11" id="KW-0812">Transmembrane</keyword>
<dbReference type="InterPro" id="IPR029044">
    <property type="entry name" value="Nucleotide-diphossugar_trans"/>
</dbReference>
<reference evidence="12" key="1">
    <citation type="submission" date="2009-08" db="EMBL/GenBank/DDBJ databases">
        <title>Annotation of Salpingoeca rosetta.</title>
        <authorList>
            <consortium name="The Broad Institute Genome Sequencing Platform"/>
            <person name="Russ C."/>
            <person name="Cuomo C."/>
            <person name="Burger G."/>
            <person name="Gray M.W."/>
            <person name="Holland P.W.H."/>
            <person name="King N."/>
            <person name="Lang F.B.F."/>
            <person name="Roger A.J."/>
            <person name="Ruiz-Trillo I."/>
            <person name="Young S.K."/>
            <person name="Zeng Q."/>
            <person name="Gargeya S."/>
            <person name="Alvarado L."/>
            <person name="Berlin A."/>
            <person name="Chapman S.B."/>
            <person name="Chen Z."/>
            <person name="Freedman E."/>
            <person name="Gellesch M."/>
            <person name="Goldberg J."/>
            <person name="Griggs A."/>
            <person name="Gujja S."/>
            <person name="Heilman E."/>
            <person name="Heiman D."/>
            <person name="Howarth C."/>
            <person name="Mehta T."/>
            <person name="Neiman D."/>
            <person name="Pearson M."/>
            <person name="Roberts A."/>
            <person name="Saif S."/>
            <person name="Shea T."/>
            <person name="Shenoy N."/>
            <person name="Sisk P."/>
            <person name="Stolte C."/>
            <person name="Sykes S."/>
            <person name="White J."/>
            <person name="Yandava C."/>
            <person name="Haas B."/>
            <person name="Nusbaum C."/>
            <person name="Birren B."/>
        </authorList>
    </citation>
    <scope>NUCLEOTIDE SEQUENCE [LARGE SCALE GENOMIC DNA]</scope>
    <source>
        <strain evidence="12">ATCC 50818</strain>
    </source>
</reference>
<dbReference type="EMBL" id="GL832958">
    <property type="protein sequence ID" value="EGD80828.1"/>
    <property type="molecule type" value="Genomic_DNA"/>
</dbReference>
<dbReference type="EC" id="2.4.1.16" evidence="2"/>